<organism evidence="2 3">
    <name type="scientific">Suillus luteus UH-Slu-Lm8-n1</name>
    <dbReference type="NCBI Taxonomy" id="930992"/>
    <lineage>
        <taxon>Eukaryota</taxon>
        <taxon>Fungi</taxon>
        <taxon>Dikarya</taxon>
        <taxon>Basidiomycota</taxon>
        <taxon>Agaricomycotina</taxon>
        <taxon>Agaricomycetes</taxon>
        <taxon>Agaricomycetidae</taxon>
        <taxon>Boletales</taxon>
        <taxon>Suillineae</taxon>
        <taxon>Suillaceae</taxon>
        <taxon>Suillus</taxon>
    </lineage>
</organism>
<dbReference type="OrthoDB" id="3210666at2759"/>
<dbReference type="STRING" id="930992.A0A0D0BJ68"/>
<dbReference type="Proteomes" id="UP000054485">
    <property type="component" value="Unassembled WGS sequence"/>
</dbReference>
<dbReference type="InParanoid" id="A0A0D0BJ68"/>
<keyword evidence="3" id="KW-1185">Reference proteome</keyword>
<feature type="compositionally biased region" description="Polar residues" evidence="1">
    <location>
        <begin position="344"/>
        <end position="363"/>
    </location>
</feature>
<evidence type="ECO:0000256" key="1">
    <source>
        <dbReference type="SAM" id="MobiDB-lite"/>
    </source>
</evidence>
<proteinExistence type="predicted"/>
<accession>A0A0D0BJ68</accession>
<name>A0A0D0BJ68_9AGAM</name>
<feature type="region of interest" description="Disordered" evidence="1">
    <location>
        <begin position="337"/>
        <end position="363"/>
    </location>
</feature>
<evidence type="ECO:0000313" key="3">
    <source>
        <dbReference type="Proteomes" id="UP000054485"/>
    </source>
</evidence>
<reference evidence="2 3" key="1">
    <citation type="submission" date="2014-04" db="EMBL/GenBank/DDBJ databases">
        <authorList>
            <consortium name="DOE Joint Genome Institute"/>
            <person name="Kuo A."/>
            <person name="Ruytinx J."/>
            <person name="Rineau F."/>
            <person name="Colpaert J."/>
            <person name="Kohler A."/>
            <person name="Nagy L.G."/>
            <person name="Floudas D."/>
            <person name="Copeland A."/>
            <person name="Barry K.W."/>
            <person name="Cichocki N."/>
            <person name="Veneault-Fourrey C."/>
            <person name="LaButti K."/>
            <person name="Lindquist E.A."/>
            <person name="Lipzen A."/>
            <person name="Lundell T."/>
            <person name="Morin E."/>
            <person name="Murat C."/>
            <person name="Sun H."/>
            <person name="Tunlid A."/>
            <person name="Henrissat B."/>
            <person name="Grigoriev I.V."/>
            <person name="Hibbett D.S."/>
            <person name="Martin F."/>
            <person name="Nordberg H.P."/>
            <person name="Cantor M.N."/>
            <person name="Hua S.X."/>
        </authorList>
    </citation>
    <scope>NUCLEOTIDE SEQUENCE [LARGE SCALE GENOMIC DNA]</scope>
    <source>
        <strain evidence="2 3">UH-Slu-Lm8-n1</strain>
    </source>
</reference>
<protein>
    <submittedName>
        <fullName evidence="2">Uncharacterized protein</fullName>
    </submittedName>
</protein>
<gene>
    <name evidence="2" type="ORF">CY34DRAFT_800981</name>
</gene>
<evidence type="ECO:0000313" key="2">
    <source>
        <dbReference type="EMBL" id="KIK45967.1"/>
    </source>
</evidence>
<sequence>MPANLHSNLWSVIRQDSITTTAREEDEEPFLPVYEPPVGSKVSRYRGPPLALARSPTTSNLSESFLQMDSQETMVYTYNLLAECAPLQFSVLVEPEADQPNHYTLSLSMKVGYVERALCAPVTLRLSIDPRRLDFSVFIFPPRTSLPAGCLYHLRVWLQTAGIDHRIFSDNDLWVGKDPDFRSVGDATFAVLRNATQDMLIYQGIVGRAHVSFIIRWKLVEVGLYSLSLEYEAGGAGRTLFEDYYMRLECEPQIVTFLIYAIPVTSTPHGASHRLRFWLRTPFVSHSPASSASSQSESYIYQRIWKSDDFKIGAGLNFEALGSKLVMGVRDLDSPRIERDFPSLNPNRQRSARTPTNAIGSSR</sequence>
<dbReference type="EMBL" id="KN835165">
    <property type="protein sequence ID" value="KIK45967.1"/>
    <property type="molecule type" value="Genomic_DNA"/>
</dbReference>
<dbReference type="AlphaFoldDB" id="A0A0D0BJ68"/>
<dbReference type="HOGENOM" id="CLU_065217_0_0_1"/>
<reference evidence="3" key="2">
    <citation type="submission" date="2015-01" db="EMBL/GenBank/DDBJ databases">
        <title>Evolutionary Origins and Diversification of the Mycorrhizal Mutualists.</title>
        <authorList>
            <consortium name="DOE Joint Genome Institute"/>
            <consortium name="Mycorrhizal Genomics Consortium"/>
            <person name="Kohler A."/>
            <person name="Kuo A."/>
            <person name="Nagy L.G."/>
            <person name="Floudas D."/>
            <person name="Copeland A."/>
            <person name="Barry K.W."/>
            <person name="Cichocki N."/>
            <person name="Veneault-Fourrey C."/>
            <person name="LaButti K."/>
            <person name="Lindquist E.A."/>
            <person name="Lipzen A."/>
            <person name="Lundell T."/>
            <person name="Morin E."/>
            <person name="Murat C."/>
            <person name="Riley R."/>
            <person name="Ohm R."/>
            <person name="Sun H."/>
            <person name="Tunlid A."/>
            <person name="Henrissat B."/>
            <person name="Grigoriev I.V."/>
            <person name="Hibbett D.S."/>
            <person name="Martin F."/>
        </authorList>
    </citation>
    <scope>NUCLEOTIDE SEQUENCE [LARGE SCALE GENOMIC DNA]</scope>
    <source>
        <strain evidence="3">UH-Slu-Lm8-n1</strain>
    </source>
</reference>